<dbReference type="GO" id="GO:0006310">
    <property type="term" value="P:DNA recombination"/>
    <property type="evidence" value="ECO:0007669"/>
    <property type="project" value="UniProtKB-KW"/>
</dbReference>
<sequence length="400" mass="45826">MARQINRLSPVAVKNATKRGFYADGGGLYLQVSPSGSKSWVYRFTLDKRKRDMGLGPYPLISLADARMQAEKCRRLRYEGIDPIEKRNEQKRQSRLETAKTVTFRFCANEYIRLNRAGWRNPRQAKQWESSLRTYAFPVLGDLPVDKIDIGLVLRVLEPIWQTKAETASRVRGRIESVLDWAKARKFREGENPARWKGNLSMVLPSKKKVAKVVHHPALPYTEVSDFISDLRKRDGLSALGLELVILTACRTGEIIKAKWSEFDLDKKLWTIPADHMKSGREHRVPLSEPALDVLKELKEHSRNDFVLPGNGNKGGSSNMIFLQLLRRMGRSDITAHGFRSTFRDWAAEKTDYQNEVAEMALSHAVGDRVEAAYRRGDMFEKRQQLMDDWAMYCIGLGKE</sequence>
<dbReference type="EMBL" id="WTVA01000001">
    <property type="protein sequence ID" value="MZR21212.1"/>
    <property type="molecule type" value="Genomic_DNA"/>
</dbReference>
<keyword evidence="2" id="KW-0229">DNA integration</keyword>
<comment type="similarity">
    <text evidence="1">Belongs to the 'phage' integrase family.</text>
</comment>
<dbReference type="InterPro" id="IPR053876">
    <property type="entry name" value="Phage_int_M"/>
</dbReference>
<dbReference type="PROSITE" id="PS51898">
    <property type="entry name" value="TYR_RECOMBINASE"/>
    <property type="match status" value="1"/>
</dbReference>
<dbReference type="InterPro" id="IPR038488">
    <property type="entry name" value="Integrase_DNA-bd_sf"/>
</dbReference>
<dbReference type="Gene3D" id="1.10.150.130">
    <property type="match status" value="1"/>
</dbReference>
<evidence type="ECO:0000313" key="9">
    <source>
        <dbReference type="Proteomes" id="UP000445696"/>
    </source>
</evidence>
<dbReference type="InterPro" id="IPR013762">
    <property type="entry name" value="Integrase-like_cat_sf"/>
</dbReference>
<dbReference type="PANTHER" id="PTHR30629">
    <property type="entry name" value="PROPHAGE INTEGRASE"/>
    <property type="match status" value="1"/>
</dbReference>
<dbReference type="AlphaFoldDB" id="A0A845MBY3"/>
<evidence type="ECO:0000256" key="1">
    <source>
        <dbReference type="ARBA" id="ARBA00008857"/>
    </source>
</evidence>
<dbReference type="Gene3D" id="3.30.160.390">
    <property type="entry name" value="Integrase, DNA-binding domain"/>
    <property type="match status" value="1"/>
</dbReference>
<keyword evidence="3 5" id="KW-0238">DNA-binding</keyword>
<dbReference type="Gene3D" id="1.10.443.10">
    <property type="entry name" value="Intergrase catalytic core"/>
    <property type="match status" value="1"/>
</dbReference>
<dbReference type="InterPro" id="IPR010998">
    <property type="entry name" value="Integrase_recombinase_N"/>
</dbReference>
<dbReference type="Pfam" id="PF22022">
    <property type="entry name" value="Phage_int_M"/>
    <property type="match status" value="1"/>
</dbReference>
<evidence type="ECO:0000256" key="4">
    <source>
        <dbReference type="ARBA" id="ARBA00023172"/>
    </source>
</evidence>
<dbReference type="GO" id="GO:0003677">
    <property type="term" value="F:DNA binding"/>
    <property type="evidence" value="ECO:0007669"/>
    <property type="project" value="UniProtKB-UniRule"/>
</dbReference>
<dbReference type="InterPro" id="IPR025166">
    <property type="entry name" value="Integrase_DNA_bind_dom"/>
</dbReference>
<evidence type="ECO:0000259" key="7">
    <source>
        <dbReference type="PROSITE" id="PS51900"/>
    </source>
</evidence>
<name>A0A845MBY3_9PROT</name>
<dbReference type="Proteomes" id="UP000445696">
    <property type="component" value="Unassembled WGS sequence"/>
</dbReference>
<gene>
    <name evidence="8" type="ORF">GQF03_02595</name>
</gene>
<keyword evidence="9" id="KW-1185">Reference proteome</keyword>
<comment type="caution">
    <text evidence="8">The sequence shown here is derived from an EMBL/GenBank/DDBJ whole genome shotgun (WGS) entry which is preliminary data.</text>
</comment>
<keyword evidence="4" id="KW-0233">DNA recombination</keyword>
<evidence type="ECO:0000256" key="3">
    <source>
        <dbReference type="ARBA" id="ARBA00023125"/>
    </source>
</evidence>
<dbReference type="OrthoDB" id="7388552at2"/>
<dbReference type="InterPro" id="IPR044068">
    <property type="entry name" value="CB"/>
</dbReference>
<evidence type="ECO:0000313" key="8">
    <source>
        <dbReference type="EMBL" id="MZR21212.1"/>
    </source>
</evidence>
<dbReference type="Pfam" id="PF13356">
    <property type="entry name" value="Arm-DNA-bind_3"/>
    <property type="match status" value="1"/>
</dbReference>
<accession>A0A845MBY3</accession>
<dbReference type="Pfam" id="PF00589">
    <property type="entry name" value="Phage_integrase"/>
    <property type="match status" value="1"/>
</dbReference>
<dbReference type="InterPro" id="IPR002104">
    <property type="entry name" value="Integrase_catalytic"/>
</dbReference>
<dbReference type="GO" id="GO:0015074">
    <property type="term" value="P:DNA integration"/>
    <property type="evidence" value="ECO:0007669"/>
    <property type="project" value="UniProtKB-KW"/>
</dbReference>
<evidence type="ECO:0000256" key="2">
    <source>
        <dbReference type="ARBA" id="ARBA00022908"/>
    </source>
</evidence>
<dbReference type="CDD" id="cd00801">
    <property type="entry name" value="INT_P4_C"/>
    <property type="match status" value="1"/>
</dbReference>
<dbReference type="PANTHER" id="PTHR30629:SF2">
    <property type="entry name" value="PROPHAGE INTEGRASE INTS-RELATED"/>
    <property type="match status" value="1"/>
</dbReference>
<feature type="domain" description="Tyr recombinase" evidence="6">
    <location>
        <begin position="214"/>
        <end position="387"/>
    </location>
</feature>
<evidence type="ECO:0000256" key="5">
    <source>
        <dbReference type="PROSITE-ProRule" id="PRU01248"/>
    </source>
</evidence>
<reference evidence="8 9" key="1">
    <citation type="journal article" date="2014" name="Int. J. Syst. Evol. Microbiol.">
        <title>Sneathiella chungangensis sp. nov., isolated from a marine sand, and emended description of the genus Sneathiella.</title>
        <authorList>
            <person name="Siamphan C."/>
            <person name="Kim H."/>
            <person name="Lee J.S."/>
            <person name="Kim W."/>
        </authorList>
    </citation>
    <scope>NUCLEOTIDE SEQUENCE [LARGE SCALE GENOMIC DNA]</scope>
    <source>
        <strain evidence="8 9">KCTC 32476</strain>
    </source>
</reference>
<dbReference type="SUPFAM" id="SSF56349">
    <property type="entry name" value="DNA breaking-rejoining enzymes"/>
    <property type="match status" value="1"/>
</dbReference>
<dbReference type="InterPro" id="IPR011010">
    <property type="entry name" value="DNA_brk_join_enz"/>
</dbReference>
<feature type="domain" description="Core-binding (CB)" evidence="7">
    <location>
        <begin position="102"/>
        <end position="183"/>
    </location>
</feature>
<dbReference type="PROSITE" id="PS51900">
    <property type="entry name" value="CB"/>
    <property type="match status" value="1"/>
</dbReference>
<evidence type="ECO:0000259" key="6">
    <source>
        <dbReference type="PROSITE" id="PS51898"/>
    </source>
</evidence>
<proteinExistence type="inferred from homology"/>
<dbReference type="InterPro" id="IPR050808">
    <property type="entry name" value="Phage_Integrase"/>
</dbReference>
<protein>
    <submittedName>
        <fullName evidence="8">DUF4102 domain-containing protein</fullName>
    </submittedName>
</protein>
<organism evidence="8 9">
    <name type="scientific">Sneathiella chungangensis</name>
    <dbReference type="NCBI Taxonomy" id="1418234"/>
    <lineage>
        <taxon>Bacteria</taxon>
        <taxon>Pseudomonadati</taxon>
        <taxon>Pseudomonadota</taxon>
        <taxon>Alphaproteobacteria</taxon>
        <taxon>Sneathiellales</taxon>
        <taxon>Sneathiellaceae</taxon>
        <taxon>Sneathiella</taxon>
    </lineage>
</organism>